<keyword evidence="1" id="KW-0547">Nucleotide-binding</keyword>
<dbReference type="InterPro" id="IPR002078">
    <property type="entry name" value="Sigma_54_int"/>
</dbReference>
<proteinExistence type="predicted"/>
<dbReference type="CDD" id="cd00009">
    <property type="entry name" value="AAA"/>
    <property type="match status" value="1"/>
</dbReference>
<dbReference type="AlphaFoldDB" id="A0A212M0R8"/>
<accession>A0A212M0R8</accession>
<dbReference type="InterPro" id="IPR058031">
    <property type="entry name" value="AAA_lid_NorR"/>
</dbReference>
<dbReference type="PANTHER" id="PTHR32071">
    <property type="entry name" value="TRANSCRIPTIONAL REGULATORY PROTEIN"/>
    <property type="match status" value="1"/>
</dbReference>
<dbReference type="Pfam" id="PF25601">
    <property type="entry name" value="AAA_lid_14"/>
    <property type="match status" value="1"/>
</dbReference>
<dbReference type="PROSITE" id="PS00676">
    <property type="entry name" value="SIGMA54_INTERACT_2"/>
    <property type="match status" value="1"/>
</dbReference>
<dbReference type="SUPFAM" id="SSF55781">
    <property type="entry name" value="GAF domain-like"/>
    <property type="match status" value="1"/>
</dbReference>
<dbReference type="RefSeq" id="WP_288185855.1">
    <property type="nucleotide sequence ID" value="NZ_LT608335.1"/>
</dbReference>
<name>A0A212M0R8_9FIRM</name>
<reference evidence="4" key="1">
    <citation type="submission" date="2016-08" db="EMBL/GenBank/DDBJ databases">
        <authorList>
            <person name="Seilhamer J.J."/>
        </authorList>
    </citation>
    <scope>NUCLEOTIDE SEQUENCE</scope>
    <source>
        <strain evidence="4">86</strain>
    </source>
</reference>
<evidence type="ECO:0000256" key="2">
    <source>
        <dbReference type="ARBA" id="ARBA00022840"/>
    </source>
</evidence>
<dbReference type="InterPro" id="IPR003593">
    <property type="entry name" value="AAA+_ATPase"/>
</dbReference>
<feature type="domain" description="Sigma-54 factor interaction" evidence="3">
    <location>
        <begin position="273"/>
        <end position="503"/>
    </location>
</feature>
<organism evidence="4">
    <name type="scientific">uncultured Sporomusa sp</name>
    <dbReference type="NCBI Taxonomy" id="307249"/>
    <lineage>
        <taxon>Bacteria</taxon>
        <taxon>Bacillati</taxon>
        <taxon>Bacillota</taxon>
        <taxon>Negativicutes</taxon>
        <taxon>Selenomonadales</taxon>
        <taxon>Sporomusaceae</taxon>
        <taxon>Sporomusa</taxon>
        <taxon>environmental samples</taxon>
    </lineage>
</organism>
<dbReference type="PROSITE" id="PS50045">
    <property type="entry name" value="SIGMA54_INTERACT_4"/>
    <property type="match status" value="1"/>
</dbReference>
<dbReference type="InterPro" id="IPR009057">
    <property type="entry name" value="Homeodomain-like_sf"/>
</dbReference>
<evidence type="ECO:0000256" key="1">
    <source>
        <dbReference type="ARBA" id="ARBA00022741"/>
    </source>
</evidence>
<dbReference type="InterPro" id="IPR025662">
    <property type="entry name" value="Sigma_54_int_dom_ATP-bd_1"/>
</dbReference>
<dbReference type="Gene3D" id="3.30.450.40">
    <property type="match status" value="1"/>
</dbReference>
<dbReference type="Gene3D" id="3.40.50.300">
    <property type="entry name" value="P-loop containing nucleotide triphosphate hydrolases"/>
    <property type="match status" value="1"/>
</dbReference>
<dbReference type="InterPro" id="IPR029016">
    <property type="entry name" value="GAF-like_dom_sf"/>
</dbReference>
<dbReference type="Pfam" id="PF00158">
    <property type="entry name" value="Sigma54_activat"/>
    <property type="match status" value="1"/>
</dbReference>
<dbReference type="FunFam" id="3.40.50.300:FF:000006">
    <property type="entry name" value="DNA-binding transcriptional regulator NtrC"/>
    <property type="match status" value="1"/>
</dbReference>
<dbReference type="EMBL" id="FMJE01000007">
    <property type="protein sequence ID" value="SCM83405.1"/>
    <property type="molecule type" value="Genomic_DNA"/>
</dbReference>
<evidence type="ECO:0000313" key="4">
    <source>
        <dbReference type="EMBL" id="SCM83405.1"/>
    </source>
</evidence>
<evidence type="ECO:0000259" key="3">
    <source>
        <dbReference type="PROSITE" id="PS50045"/>
    </source>
</evidence>
<dbReference type="InterPro" id="IPR027417">
    <property type="entry name" value="P-loop_NTPase"/>
</dbReference>
<keyword evidence="2" id="KW-0067">ATP-binding</keyword>
<dbReference type="InterPro" id="IPR025943">
    <property type="entry name" value="Sigma_54_int_dom_ATP-bd_2"/>
</dbReference>
<gene>
    <name evidence="4" type="ORF">KL86SPO_70263</name>
</gene>
<dbReference type="PANTHER" id="PTHR32071:SF57">
    <property type="entry name" value="C4-DICARBOXYLATE TRANSPORT TRANSCRIPTIONAL REGULATORY PROTEIN DCTD"/>
    <property type="match status" value="1"/>
</dbReference>
<protein>
    <submittedName>
        <fullName evidence="4">Sigma-54 factor interaction domain-containing protein</fullName>
    </submittedName>
</protein>
<dbReference type="Gene3D" id="1.10.8.60">
    <property type="match status" value="1"/>
</dbReference>
<dbReference type="GO" id="GO:0005524">
    <property type="term" value="F:ATP binding"/>
    <property type="evidence" value="ECO:0007669"/>
    <property type="project" value="UniProtKB-KW"/>
</dbReference>
<sequence length="582" mass="65030">MKPSELQEIQDTVRQYARIISQVIKVDVEIVDNCLVRIAGTGIYQDRINEDMSEEGLVYKQVLTTGEPQVIQTPGEHPLCVLCPKHGCCSEEMEMCTPIKLGSEIIGVIGLICSTPEQKQNLLGDFETYRQFLHQIAEFISAKVYVQRENERYQAMMHLLIQVVDGVDRGVLVLDSHSRIAHSNSTAVKQLLLRPDAMQQAIGIEATGDSLLGVEEYKVTVGDRTFKLMGEMLLLEPALAPFERIFIFNEMKKFKSGIYGLTNVGPHVSLQDIVGSSEAIGQVKDKILKIADSNSTVLITGESGTGKELIARAIHAESRRRDKPFIAINCGAIPDTLLESELFGYVKGAFTGADPRGKIGKFELANKGIIFLDEVGDMPLYLQIKLLRVLQERKLVRIGSNQLIELDVRVIAATNRNLKALIRENKFREDLYYRLNVIPIEAPPLRNRLEDIPAVVNSMIEKYSGLFNKSIKKITPEALAVLMQYSWPGNVREMENTIEFMINMADESGLLTKDTLPKNVMELAEPVAVDTSPSIRPLREIEREHILRAVKVYGPTTQGKQLAAKQLGIGIATLYRKLEDTT</sequence>
<dbReference type="SUPFAM" id="SSF46689">
    <property type="entry name" value="Homeodomain-like"/>
    <property type="match status" value="1"/>
</dbReference>
<dbReference type="GO" id="GO:0006355">
    <property type="term" value="P:regulation of DNA-templated transcription"/>
    <property type="evidence" value="ECO:0007669"/>
    <property type="project" value="InterPro"/>
</dbReference>
<dbReference type="SMART" id="SM00382">
    <property type="entry name" value="AAA"/>
    <property type="match status" value="1"/>
</dbReference>
<dbReference type="Gene3D" id="1.10.10.60">
    <property type="entry name" value="Homeodomain-like"/>
    <property type="match status" value="1"/>
</dbReference>
<dbReference type="PROSITE" id="PS00675">
    <property type="entry name" value="SIGMA54_INTERACT_1"/>
    <property type="match status" value="1"/>
</dbReference>
<dbReference type="SUPFAM" id="SSF52540">
    <property type="entry name" value="P-loop containing nucleoside triphosphate hydrolases"/>
    <property type="match status" value="1"/>
</dbReference>